<organism evidence="1">
    <name type="scientific">Triticum urartu</name>
    <name type="common">Red wild einkorn</name>
    <name type="synonym">Crithodium urartu</name>
    <dbReference type="NCBI Taxonomy" id="4572"/>
    <lineage>
        <taxon>Eukaryota</taxon>
        <taxon>Viridiplantae</taxon>
        <taxon>Streptophyta</taxon>
        <taxon>Embryophyta</taxon>
        <taxon>Tracheophyta</taxon>
        <taxon>Spermatophyta</taxon>
        <taxon>Magnoliopsida</taxon>
        <taxon>Liliopsida</taxon>
        <taxon>Poales</taxon>
        <taxon>Poaceae</taxon>
        <taxon>BOP clade</taxon>
        <taxon>Pooideae</taxon>
        <taxon>Triticodae</taxon>
        <taxon>Triticeae</taxon>
        <taxon>Triticinae</taxon>
        <taxon>Triticum</taxon>
    </lineage>
</organism>
<evidence type="ECO:0000313" key="1">
    <source>
        <dbReference type="EMBL" id="EMS54478.1"/>
    </source>
</evidence>
<dbReference type="EMBL" id="KD181942">
    <property type="protein sequence ID" value="EMS54478.1"/>
    <property type="molecule type" value="Genomic_DNA"/>
</dbReference>
<reference evidence="1" key="1">
    <citation type="journal article" date="2013" name="Nature">
        <title>Draft genome of the wheat A-genome progenitor Triticum urartu.</title>
        <authorList>
            <person name="Ling H.Q."/>
            <person name="Zhao S."/>
            <person name="Liu D."/>
            <person name="Wang J."/>
            <person name="Sun H."/>
            <person name="Zhang C."/>
            <person name="Fan H."/>
            <person name="Li D."/>
            <person name="Dong L."/>
            <person name="Tao Y."/>
            <person name="Gao C."/>
            <person name="Wu H."/>
            <person name="Li Y."/>
            <person name="Cui Y."/>
            <person name="Guo X."/>
            <person name="Zheng S."/>
            <person name="Wang B."/>
            <person name="Yu K."/>
            <person name="Liang Q."/>
            <person name="Yang W."/>
            <person name="Lou X."/>
            <person name="Chen J."/>
            <person name="Feng M."/>
            <person name="Jian J."/>
            <person name="Zhang X."/>
            <person name="Luo G."/>
            <person name="Jiang Y."/>
            <person name="Liu J."/>
            <person name="Wang Z."/>
            <person name="Sha Y."/>
            <person name="Zhang B."/>
            <person name="Wu H."/>
            <person name="Tang D."/>
            <person name="Shen Q."/>
            <person name="Xue P."/>
            <person name="Zou S."/>
            <person name="Wang X."/>
            <person name="Liu X."/>
            <person name="Wang F."/>
            <person name="Yang Y."/>
            <person name="An X."/>
            <person name="Dong Z."/>
            <person name="Zhang K."/>
            <person name="Zhang X."/>
            <person name="Luo M.C."/>
            <person name="Dvorak J."/>
            <person name="Tong Y."/>
            <person name="Wang J."/>
            <person name="Yang H."/>
            <person name="Li Z."/>
            <person name="Wang D."/>
            <person name="Zhang A."/>
            <person name="Wang J."/>
        </authorList>
    </citation>
    <scope>NUCLEOTIDE SEQUENCE</scope>
</reference>
<sequence length="113" mass="12168">MEVHNEVDGSGVPLAVLLKRELCNQKVEKPDILFGEASKSKKGEDFTLLVANCHRTPGEGPGDNAGGGDTISMFVDLSFLSIQIPHTATMKVSMNRGISTSSTKKRAQTMSYI</sequence>
<dbReference type="AlphaFoldDB" id="M7YUV6"/>
<name>M7YUV6_TRIUA</name>
<proteinExistence type="predicted"/>
<dbReference type="STRING" id="4572.M7YUV6"/>
<dbReference type="eggNOG" id="KOG0698">
    <property type="taxonomic scope" value="Eukaryota"/>
</dbReference>
<protein>
    <submittedName>
        <fullName evidence="1">Uncharacterized protein</fullName>
    </submittedName>
</protein>
<accession>M7YUV6</accession>
<gene>
    <name evidence="1" type="ORF">TRIUR3_14826</name>
</gene>